<dbReference type="FunCoup" id="A3LW69">
    <property type="interactions" value="1203"/>
</dbReference>
<dbReference type="GeneID" id="4839501"/>
<dbReference type="GO" id="GO:0031120">
    <property type="term" value="P:snRNA pseudouridine synthesis"/>
    <property type="evidence" value="ECO:0007669"/>
    <property type="project" value="EnsemblFungi"/>
</dbReference>
<evidence type="ECO:0000256" key="3">
    <source>
        <dbReference type="SAM" id="MobiDB-lite"/>
    </source>
</evidence>
<keyword evidence="2" id="KW-0413">Isomerase</keyword>
<dbReference type="GO" id="GO:0031429">
    <property type="term" value="C:box H/ACA snoRNP complex"/>
    <property type="evidence" value="ECO:0007669"/>
    <property type="project" value="EnsemblFungi"/>
</dbReference>
<dbReference type="GO" id="GO:1990481">
    <property type="term" value="P:mRNA pseudouridine synthesis"/>
    <property type="evidence" value="ECO:0007669"/>
    <property type="project" value="EnsemblFungi"/>
</dbReference>
<comment type="similarity">
    <text evidence="1">Belongs to the pseudouridine synthase TruD family.</text>
</comment>
<dbReference type="Proteomes" id="UP000002258">
    <property type="component" value="Chromosome 5"/>
</dbReference>
<dbReference type="EMBL" id="CP000499">
    <property type="protein sequence ID" value="ABN67230.2"/>
    <property type="molecule type" value="Genomic_DNA"/>
</dbReference>
<dbReference type="AlphaFoldDB" id="A3LW69"/>
<dbReference type="Pfam" id="PF01142">
    <property type="entry name" value="TruD"/>
    <property type="match status" value="1"/>
</dbReference>
<dbReference type="InterPro" id="IPR042214">
    <property type="entry name" value="TruD_catalytic"/>
</dbReference>
<feature type="region of interest" description="Disordered" evidence="3">
    <location>
        <begin position="84"/>
        <end position="105"/>
    </location>
</feature>
<sequence length="680" mass="77675">MSQKRGIDSEQVLASSKKFKVETPEVAKKSIQEHEVGITSYINKTETGFTGLIKSLYSDFQVNEIDVSGNVVHLVDEGIDVGKSKKERKMEKRAEDRKELQGKTEEEIEAIKAQKKEEEENKSKYDLSDEHRQELLTYITNDELAQIEELFSTGNNMETKTSFDDKQQRGKLHQLLRAAFQGKLESITSPENTFKIAIAKKTSRGRQHPQESMHHVDENGILNYGLGAFKPYLHFTVFKENRETMEVASTISKFLRIPHKAINYAGTKDRRGATCQRFSIHKGKVVRVNSLNKALKNTVLGGFTYEDSPLGLGDLKGNQFTITIRDVEPLGGENLAEIVDNSFTSLKEKGFINYFGMQRFGSFSISTHMLGIHLLKEEWKDAAELILSEQDIVAPDSIEARRIWAETKNPSLTLKKLPHYFSAETAILKVLDTEQLDENEEYGKNSYFKSIMAIPKNLRMMYSHAYQSYVWNLVASKRIELFGLELQEGDLVIDDEIKVKSDQDDDFEEDVKVNRDVKVKSITKEDVESGKYSIYDVVLPTPGFKVQYPTNEKLAQVYVQTMAQDGLDPYKMGRRIKEFSLTGSYRNLMTRPENLTYKIVKYSDNSVPLVRTDLEILRLKKEGKDVERIIKVEGDEATKTAVVLTMQLGVSSYATMAMREFMKADTSRWSENMMKKEETK</sequence>
<protein>
    <recommendedName>
        <fullName evidence="4">TRUD domain-containing protein</fullName>
    </recommendedName>
</protein>
<dbReference type="SUPFAM" id="SSF55120">
    <property type="entry name" value="Pseudouridine synthase"/>
    <property type="match status" value="1"/>
</dbReference>
<dbReference type="CDD" id="cd02576">
    <property type="entry name" value="PseudoU_synth_ScPUS7"/>
    <property type="match status" value="1"/>
</dbReference>
<dbReference type="HOGENOM" id="CLU_005281_0_2_1"/>
<proteinExistence type="inferred from homology"/>
<dbReference type="PIRSF" id="PIRSF037016">
    <property type="entry name" value="Pseudouridin_synth_euk_prd"/>
    <property type="match status" value="1"/>
</dbReference>
<reference evidence="5 6" key="1">
    <citation type="journal article" date="2007" name="Nat. Biotechnol.">
        <title>Genome sequence of the lignocellulose-bioconverting and xylose-fermenting yeast Pichia stipitis.</title>
        <authorList>
            <person name="Jeffries T.W."/>
            <person name="Grigoriev I.V."/>
            <person name="Grimwood J."/>
            <person name="Laplaza J.M."/>
            <person name="Aerts A."/>
            <person name="Salamov A."/>
            <person name="Schmutz J."/>
            <person name="Lindquist E."/>
            <person name="Dehal P."/>
            <person name="Shapiro H."/>
            <person name="Jin Y.S."/>
            <person name="Passoth V."/>
            <person name="Richardson P.M."/>
        </authorList>
    </citation>
    <scope>NUCLEOTIDE SEQUENCE [LARGE SCALE GENOMIC DNA]</scope>
    <source>
        <strain evidence="6">ATCC 58785 / CBS 6054 / NBRC 10063 / NRRL Y-11545</strain>
    </source>
</reference>
<dbReference type="KEGG" id="pic:PICST_46601"/>
<evidence type="ECO:0000313" key="5">
    <source>
        <dbReference type="EMBL" id="ABN67230.2"/>
    </source>
</evidence>
<evidence type="ECO:0000256" key="1">
    <source>
        <dbReference type="ARBA" id="ARBA00007953"/>
    </source>
</evidence>
<evidence type="ECO:0000313" key="6">
    <source>
        <dbReference type="Proteomes" id="UP000002258"/>
    </source>
</evidence>
<gene>
    <name evidence="5" type="ORF">PICST_46601</name>
</gene>
<dbReference type="InterPro" id="IPR020103">
    <property type="entry name" value="PsdUridine_synth_cat_dom_sf"/>
</dbReference>
<dbReference type="PANTHER" id="PTHR13326:SF21">
    <property type="entry name" value="PSEUDOURIDYLATE SYNTHASE PUS7L"/>
    <property type="match status" value="1"/>
</dbReference>
<dbReference type="GO" id="GO:0005737">
    <property type="term" value="C:cytoplasm"/>
    <property type="evidence" value="ECO:0007669"/>
    <property type="project" value="EnsemblFungi"/>
</dbReference>
<dbReference type="OrthoDB" id="447290at2759"/>
<dbReference type="GO" id="GO:0000455">
    <property type="term" value="P:enzyme-directed rRNA pseudouridine synthesis"/>
    <property type="evidence" value="ECO:0007669"/>
    <property type="project" value="EnsemblFungi"/>
</dbReference>
<dbReference type="eggNOG" id="KOG2339">
    <property type="taxonomic scope" value="Eukaryota"/>
</dbReference>
<dbReference type="STRING" id="322104.A3LW69"/>
<name>A3LW69_PICST</name>
<dbReference type="GO" id="GO:0003723">
    <property type="term" value="F:RNA binding"/>
    <property type="evidence" value="ECO:0007669"/>
    <property type="project" value="InterPro"/>
</dbReference>
<dbReference type="RefSeq" id="XP_001385259.2">
    <property type="nucleotide sequence ID" value="XM_001385222.1"/>
</dbReference>
<dbReference type="Gene3D" id="3.30.2350.20">
    <property type="entry name" value="TruD, catalytic domain"/>
    <property type="match status" value="2"/>
</dbReference>
<dbReference type="PROSITE" id="PS50984">
    <property type="entry name" value="TRUD"/>
    <property type="match status" value="1"/>
</dbReference>
<dbReference type="GO" id="GO:0009982">
    <property type="term" value="F:pseudouridine synthase activity"/>
    <property type="evidence" value="ECO:0007669"/>
    <property type="project" value="EnsemblFungi"/>
</dbReference>
<dbReference type="OMA" id="WINYFGH"/>
<dbReference type="InterPro" id="IPR011760">
    <property type="entry name" value="PsdUridine_synth_TruD_insert"/>
</dbReference>
<dbReference type="NCBIfam" id="TIGR00094">
    <property type="entry name" value="tRNA_TruD_broad"/>
    <property type="match status" value="1"/>
</dbReference>
<dbReference type="PANTHER" id="PTHR13326">
    <property type="entry name" value="TRNA PSEUDOURIDINE SYNTHASE D"/>
    <property type="match status" value="1"/>
</dbReference>
<feature type="domain" description="TRUD" evidence="4">
    <location>
        <begin position="350"/>
        <end position="591"/>
    </location>
</feature>
<evidence type="ECO:0000256" key="2">
    <source>
        <dbReference type="ARBA" id="ARBA00023235"/>
    </source>
</evidence>
<dbReference type="InParanoid" id="A3LW69"/>
<organism evidence="5 6">
    <name type="scientific">Scheffersomyces stipitis (strain ATCC 58785 / CBS 6054 / NBRC 10063 / NRRL Y-11545)</name>
    <name type="common">Yeast</name>
    <name type="synonym">Pichia stipitis</name>
    <dbReference type="NCBI Taxonomy" id="322104"/>
    <lineage>
        <taxon>Eukaryota</taxon>
        <taxon>Fungi</taxon>
        <taxon>Dikarya</taxon>
        <taxon>Ascomycota</taxon>
        <taxon>Saccharomycotina</taxon>
        <taxon>Pichiomycetes</taxon>
        <taxon>Debaryomycetaceae</taxon>
        <taxon>Scheffersomyces</taxon>
    </lineage>
</organism>
<dbReference type="InterPro" id="IPR001656">
    <property type="entry name" value="PsdUridine_synth_TruD"/>
</dbReference>
<keyword evidence="6" id="KW-1185">Reference proteome</keyword>
<evidence type="ECO:0000259" key="4">
    <source>
        <dbReference type="PROSITE" id="PS50984"/>
    </source>
</evidence>
<accession>A3LW69</accession>
<dbReference type="GO" id="GO:0031119">
    <property type="term" value="P:tRNA pseudouridine synthesis"/>
    <property type="evidence" value="ECO:0007669"/>
    <property type="project" value="EnsemblFungi"/>
</dbReference>